<evidence type="ECO:0000313" key="2">
    <source>
        <dbReference type="Proteomes" id="UP001497535"/>
    </source>
</evidence>
<gene>
    <name evidence="1" type="ORF">MENTE1834_LOCUS40323</name>
</gene>
<protein>
    <submittedName>
        <fullName evidence="1">Uncharacterized protein</fullName>
    </submittedName>
</protein>
<comment type="caution">
    <text evidence="1">The sequence shown here is derived from an EMBL/GenBank/DDBJ whole genome shotgun (WGS) entry which is preliminary data.</text>
</comment>
<sequence length="55" mass="6370">MLLSSSSSFPSPSSFNFEQNKTLNENFENIQLNNSTNQQPSKIKIEKNFFEEIKI</sequence>
<dbReference type="Proteomes" id="UP001497535">
    <property type="component" value="Unassembled WGS sequence"/>
</dbReference>
<organism evidence="1 2">
    <name type="scientific">Meloidogyne enterolobii</name>
    <name type="common">Root-knot nematode worm</name>
    <name type="synonym">Meloidogyne mayaguensis</name>
    <dbReference type="NCBI Taxonomy" id="390850"/>
    <lineage>
        <taxon>Eukaryota</taxon>
        <taxon>Metazoa</taxon>
        <taxon>Ecdysozoa</taxon>
        <taxon>Nematoda</taxon>
        <taxon>Chromadorea</taxon>
        <taxon>Rhabditida</taxon>
        <taxon>Tylenchina</taxon>
        <taxon>Tylenchomorpha</taxon>
        <taxon>Tylenchoidea</taxon>
        <taxon>Meloidogynidae</taxon>
        <taxon>Meloidogyninae</taxon>
        <taxon>Meloidogyne</taxon>
    </lineage>
</organism>
<keyword evidence="2" id="KW-1185">Reference proteome</keyword>
<reference evidence="1" key="1">
    <citation type="submission" date="2023-11" db="EMBL/GenBank/DDBJ databases">
        <authorList>
            <person name="Poullet M."/>
        </authorList>
    </citation>
    <scope>NUCLEOTIDE SEQUENCE</scope>
    <source>
        <strain evidence="1">E1834</strain>
    </source>
</reference>
<name>A0ACB1AMB3_MELEN</name>
<accession>A0ACB1AMB3</accession>
<dbReference type="EMBL" id="CAVMJV010000094">
    <property type="protein sequence ID" value="CAK5093244.1"/>
    <property type="molecule type" value="Genomic_DNA"/>
</dbReference>
<proteinExistence type="predicted"/>
<evidence type="ECO:0000313" key="1">
    <source>
        <dbReference type="EMBL" id="CAK5093244.1"/>
    </source>
</evidence>